<feature type="chain" id="PRO_5046697806" description="DUF2959 domain-containing protein" evidence="1">
    <location>
        <begin position="26"/>
        <end position="192"/>
    </location>
</feature>
<evidence type="ECO:0000256" key="1">
    <source>
        <dbReference type="SAM" id="SignalP"/>
    </source>
</evidence>
<accession>A0ABR9D663</accession>
<comment type="caution">
    <text evidence="2">The sequence shown here is derived from an EMBL/GenBank/DDBJ whole genome shotgun (WGS) entry which is preliminary data.</text>
</comment>
<sequence length="192" mass="22042">MQQMYNMFISKIVFAFFLATLAGCASVPVEVAQLHQKELSMIKTLEASHKNIVTAYFDSRISEFEGFYFKQYAPRYLENYKEAWENQNGKKYDYEQNFPSFYESSIAVYQSEIQPLYTLRNKLLTSIDDEYSKLITSHQAIDTWLKSVNDLNDADKKAINNILDGAIPGLSIDSIKGEVDNVINGIKAKLFK</sequence>
<dbReference type="EMBL" id="JACXSS010000001">
    <property type="protein sequence ID" value="MBD9358618.1"/>
    <property type="molecule type" value="Genomic_DNA"/>
</dbReference>
<organism evidence="2 3">
    <name type="scientific">Methylomonas albis</name>
    <dbReference type="NCBI Taxonomy" id="1854563"/>
    <lineage>
        <taxon>Bacteria</taxon>
        <taxon>Pseudomonadati</taxon>
        <taxon>Pseudomonadota</taxon>
        <taxon>Gammaproteobacteria</taxon>
        <taxon>Methylococcales</taxon>
        <taxon>Methylococcaceae</taxon>
        <taxon>Methylomonas</taxon>
    </lineage>
</organism>
<evidence type="ECO:0000313" key="3">
    <source>
        <dbReference type="Proteomes" id="UP000652176"/>
    </source>
</evidence>
<evidence type="ECO:0008006" key="4">
    <source>
        <dbReference type="Google" id="ProtNLM"/>
    </source>
</evidence>
<feature type="signal peptide" evidence="1">
    <location>
        <begin position="1"/>
        <end position="25"/>
    </location>
</feature>
<gene>
    <name evidence="2" type="ORF">IE877_22530</name>
</gene>
<protein>
    <recommendedName>
        <fullName evidence="4">DUF2959 domain-containing protein</fullName>
    </recommendedName>
</protein>
<evidence type="ECO:0000313" key="2">
    <source>
        <dbReference type="EMBL" id="MBD9358618.1"/>
    </source>
</evidence>
<proteinExistence type="predicted"/>
<keyword evidence="3" id="KW-1185">Reference proteome</keyword>
<reference evidence="2 3" key="1">
    <citation type="submission" date="2020-09" db="EMBL/GenBank/DDBJ databases">
        <title>Methylomonas albis sp. nov. and Methylomonas fluvii sp. nov.: Two cold-adapted methanotrophs from the River Elbe and an amended description of Methylovulum psychrotolerans strain Eb1.</title>
        <authorList>
            <person name="Bussmann I.K."/>
            <person name="Klings K.-W."/>
            <person name="Warnstedt J."/>
            <person name="Hoppert M."/>
            <person name="Saborowski A."/>
            <person name="Horn F."/>
            <person name="Liebner S."/>
        </authorList>
    </citation>
    <scope>NUCLEOTIDE SEQUENCE [LARGE SCALE GENOMIC DNA]</scope>
    <source>
        <strain evidence="2 3">EbA</strain>
    </source>
</reference>
<dbReference type="RefSeq" id="WP_192376843.1">
    <property type="nucleotide sequence ID" value="NZ_CAJHIV010000001.1"/>
</dbReference>
<name>A0ABR9D663_9GAMM</name>
<keyword evidence="1" id="KW-0732">Signal</keyword>
<dbReference type="Proteomes" id="UP000652176">
    <property type="component" value="Unassembled WGS sequence"/>
</dbReference>